<comment type="caution">
    <text evidence="1">The sequence shown here is derived from an EMBL/GenBank/DDBJ whole genome shotgun (WGS) entry which is preliminary data.</text>
</comment>
<dbReference type="Proteomes" id="UP001168338">
    <property type="component" value="Unassembled WGS sequence"/>
</dbReference>
<keyword evidence="2" id="KW-1185">Reference proteome</keyword>
<sequence length="121" mass="12801">MLERQERKALFLLIGVVAVVLAAHLLLDAFAKPIAASPYSEAAEDGALVILEGPIETMTVTKTGGHLLLTVAGVPIFVPADVAGGIDVRQGDLITLYGTLQTYQGKKEIVVHSPGDIRILE</sequence>
<gene>
    <name evidence="1" type="ORF">FGU65_08475</name>
</gene>
<dbReference type="RefSeq" id="WP_301664048.1">
    <property type="nucleotide sequence ID" value="NZ_VCYH01000005.1"/>
</dbReference>
<accession>A0ABT8MAF4</accession>
<name>A0ABT8MAF4_9EURY</name>
<protein>
    <submittedName>
        <fullName evidence="1">Uncharacterized protein</fullName>
    </submittedName>
</protein>
<reference evidence="1" key="1">
    <citation type="submission" date="2019-05" db="EMBL/GenBank/DDBJ databases">
        <title>Methanoculleus sp. FWC-SCC1, a methanogenic archaeon isolated from deep marine cold seep.</title>
        <authorList>
            <person name="Chen Y.-W."/>
            <person name="Chen S.-C."/>
            <person name="Teng N.-H."/>
            <person name="Lai M.-C."/>
        </authorList>
    </citation>
    <scope>NUCLEOTIDE SEQUENCE</scope>
    <source>
        <strain evidence="1">FWC-SCC1</strain>
    </source>
</reference>
<organism evidence="1 2">
    <name type="scientific">Methanoculleus frigidifontis</name>
    <dbReference type="NCBI Taxonomy" id="2584085"/>
    <lineage>
        <taxon>Archaea</taxon>
        <taxon>Methanobacteriati</taxon>
        <taxon>Methanobacteriota</taxon>
        <taxon>Stenosarchaea group</taxon>
        <taxon>Methanomicrobia</taxon>
        <taxon>Methanomicrobiales</taxon>
        <taxon>Methanomicrobiaceae</taxon>
        <taxon>Methanoculleus</taxon>
    </lineage>
</organism>
<proteinExistence type="predicted"/>
<evidence type="ECO:0000313" key="1">
    <source>
        <dbReference type="EMBL" id="MDN7024921.1"/>
    </source>
</evidence>
<dbReference type="EMBL" id="VCYH01000005">
    <property type="protein sequence ID" value="MDN7024921.1"/>
    <property type="molecule type" value="Genomic_DNA"/>
</dbReference>
<evidence type="ECO:0000313" key="2">
    <source>
        <dbReference type="Proteomes" id="UP001168338"/>
    </source>
</evidence>